<gene>
    <name evidence="2" type="primary">nad6</name>
</gene>
<dbReference type="PANTHER" id="PTHR33269:SF17">
    <property type="entry name" value="NADH-UBIQUINONE OXIDOREDUCTASE CHAIN 6"/>
    <property type="match status" value="1"/>
</dbReference>
<dbReference type="NCBIfam" id="NF005164">
    <property type="entry name" value="PRK06638.1-4"/>
    <property type="match status" value="1"/>
</dbReference>
<keyword evidence="1" id="KW-0520">NAD</keyword>
<keyword evidence="1" id="KW-0830">Ubiquinone</keyword>
<feature type="transmembrane region" description="Helical" evidence="1">
    <location>
        <begin position="89"/>
        <end position="108"/>
    </location>
</feature>
<dbReference type="GO" id="GO:0031966">
    <property type="term" value="C:mitochondrial membrane"/>
    <property type="evidence" value="ECO:0007669"/>
    <property type="project" value="UniProtKB-SubCell"/>
</dbReference>
<dbReference type="EC" id="7.1.1.2" evidence="1"/>
<accession>A0A2D1BF24</accession>
<dbReference type="EMBL" id="MF488959">
    <property type="protein sequence ID" value="ATN23360.1"/>
    <property type="molecule type" value="Genomic_DNA"/>
</dbReference>
<reference evidence="2" key="1">
    <citation type="submission" date="2017-07" db="EMBL/GenBank/DDBJ databases">
        <title>Mitochondrial of Lympha mucosa.</title>
        <authorList>
            <person name="Wolf D.I."/>
            <person name="Vis M.L."/>
            <person name="Evans J.R."/>
        </authorList>
    </citation>
    <scope>NUCLEOTIDE SEQUENCE</scope>
</reference>
<keyword evidence="1" id="KW-0249">Electron transport</keyword>
<geneLocation type="mitochondrion" evidence="2"/>
<keyword evidence="1 2" id="KW-0496">Mitochondrion</keyword>
<evidence type="ECO:0000313" key="2">
    <source>
        <dbReference type="EMBL" id="ATN23360.1"/>
    </source>
</evidence>
<keyword evidence="1" id="KW-0812">Transmembrane</keyword>
<dbReference type="AlphaFoldDB" id="A0A2D1BF24"/>
<keyword evidence="1" id="KW-0472">Membrane</keyword>
<comment type="subcellular location">
    <subcellularLocation>
        <location evidence="1">Mitochondrion membrane</location>
        <topology evidence="1">Multi-pass membrane protein</topology>
    </subcellularLocation>
</comment>
<feature type="transmembrane region" description="Helical" evidence="1">
    <location>
        <begin position="6"/>
        <end position="25"/>
    </location>
</feature>
<organism evidence="2">
    <name type="scientific">Lympha mucosa</name>
    <dbReference type="NCBI Taxonomy" id="2045360"/>
    <lineage>
        <taxon>Eukaryota</taxon>
        <taxon>Rhodophyta</taxon>
        <taxon>Florideophyceae</taxon>
        <taxon>Nemaliophycidae</taxon>
        <taxon>Batrachospermales</taxon>
        <taxon>Batrachospermaceae</taxon>
        <taxon>Lympha</taxon>
    </lineage>
</organism>
<keyword evidence="1" id="KW-0813">Transport</keyword>
<dbReference type="GO" id="GO:0008137">
    <property type="term" value="F:NADH dehydrogenase (ubiquinone) activity"/>
    <property type="evidence" value="ECO:0007669"/>
    <property type="project" value="UniProtKB-UniRule"/>
</dbReference>
<feature type="transmembrane region" description="Helical" evidence="1">
    <location>
        <begin position="32"/>
        <end position="50"/>
    </location>
</feature>
<proteinExistence type="inferred from homology"/>
<keyword evidence="1" id="KW-1133">Transmembrane helix</keyword>
<protein>
    <recommendedName>
        <fullName evidence="1">NADH-ubiquinone oxidoreductase chain 6</fullName>
        <ecNumber evidence="1">7.1.1.2</ecNumber>
    </recommendedName>
</protein>
<feature type="transmembrane region" description="Helical" evidence="1">
    <location>
        <begin position="56"/>
        <end position="77"/>
    </location>
</feature>
<feature type="transmembrane region" description="Helical" evidence="1">
    <location>
        <begin position="151"/>
        <end position="172"/>
    </location>
</feature>
<dbReference type="InterPro" id="IPR001457">
    <property type="entry name" value="NADH_UbQ/plastoQ_OxRdtase_su6"/>
</dbReference>
<keyword evidence="1" id="KW-0679">Respiratory chain</keyword>
<dbReference type="PANTHER" id="PTHR33269">
    <property type="entry name" value="NADH-UBIQUINONE OXIDOREDUCTASE CHAIN 6"/>
    <property type="match status" value="1"/>
</dbReference>
<sequence>MSSELCLFYILSSFTLVSAIMVICLSNAVHSVLFLITVFCNVTGILILLGAEFLGFLLLIVYVGAIAVLFLFVVMMLNIKVITNKFNTWSLFFLSSLLFFTFLNQFLMSVNINFEYGNNMSHITYLWINWFNKNHIYTNTEAIGNVLYTNYSFIFIMSGFLLLIAMIGTIVLTMHQRSDVKKQVIAIQLSRNSLDVIQFIKLRK</sequence>
<comment type="similarity">
    <text evidence="1">Belongs to the complex I subunit 6 family.</text>
</comment>
<name>A0A2D1BF24_9FLOR</name>
<dbReference type="GeneID" id="34927476"/>
<evidence type="ECO:0000256" key="1">
    <source>
        <dbReference type="RuleBase" id="RU004430"/>
    </source>
</evidence>
<comment type="catalytic activity">
    <reaction evidence="1">
        <text>a ubiquinone + NADH + 5 H(+)(in) = a ubiquinol + NAD(+) + 4 H(+)(out)</text>
        <dbReference type="Rhea" id="RHEA:29091"/>
        <dbReference type="Rhea" id="RHEA-COMP:9565"/>
        <dbReference type="Rhea" id="RHEA-COMP:9566"/>
        <dbReference type="ChEBI" id="CHEBI:15378"/>
        <dbReference type="ChEBI" id="CHEBI:16389"/>
        <dbReference type="ChEBI" id="CHEBI:17976"/>
        <dbReference type="ChEBI" id="CHEBI:57540"/>
        <dbReference type="ChEBI" id="CHEBI:57945"/>
        <dbReference type="EC" id="7.1.1.2"/>
    </reaction>
</comment>
<comment type="function">
    <text evidence="1">Core subunit of the mitochondrial membrane respiratory chain NADH dehydrogenase (Complex I) which catalyzes electron transfer from NADH through the respiratory chain, using ubiquinone as an electron acceptor. Essential for the catalytic activity and assembly of complex I.</text>
</comment>
<dbReference type="Gene3D" id="1.20.120.1200">
    <property type="entry name" value="NADH-ubiquinone/plastoquinone oxidoreductase chain 6, subunit NuoJ"/>
    <property type="match status" value="1"/>
</dbReference>
<dbReference type="Pfam" id="PF00499">
    <property type="entry name" value="Oxidored_q3"/>
    <property type="match status" value="1"/>
</dbReference>
<keyword evidence="1" id="KW-1278">Translocase</keyword>
<dbReference type="InterPro" id="IPR042106">
    <property type="entry name" value="Nuo/plastoQ_OxRdtase_6_NuoJ"/>
</dbReference>
<dbReference type="RefSeq" id="YP_009441351.1">
    <property type="nucleotide sequence ID" value="NC_036231.1"/>
</dbReference>